<dbReference type="FunFam" id="3.40.50.720:FF:000084">
    <property type="entry name" value="Short-chain dehydrogenase reductase"/>
    <property type="match status" value="1"/>
</dbReference>
<proteinExistence type="inferred from homology"/>
<reference evidence="3 4" key="1">
    <citation type="submission" date="2020-12" db="EMBL/GenBank/DDBJ databases">
        <authorList>
            <person name="Shan Y."/>
        </authorList>
    </citation>
    <scope>NUCLEOTIDE SEQUENCE [LARGE SCALE GENOMIC DNA]</scope>
    <source>
        <strain evidence="4">csc3.9</strain>
    </source>
</reference>
<dbReference type="RefSeq" id="WP_198570825.1">
    <property type="nucleotide sequence ID" value="NZ_CP066167.1"/>
</dbReference>
<dbReference type="Proteomes" id="UP000596063">
    <property type="component" value="Chromosome"/>
</dbReference>
<organism evidence="3 4">
    <name type="scientific">Spongiibacter nanhainus</name>
    <dbReference type="NCBI Taxonomy" id="2794344"/>
    <lineage>
        <taxon>Bacteria</taxon>
        <taxon>Pseudomonadati</taxon>
        <taxon>Pseudomonadota</taxon>
        <taxon>Gammaproteobacteria</taxon>
        <taxon>Cellvibrionales</taxon>
        <taxon>Spongiibacteraceae</taxon>
        <taxon>Spongiibacter</taxon>
    </lineage>
</organism>
<dbReference type="PRINTS" id="PR00081">
    <property type="entry name" value="GDHRDH"/>
</dbReference>
<evidence type="ECO:0000256" key="2">
    <source>
        <dbReference type="ARBA" id="ARBA00023002"/>
    </source>
</evidence>
<protein>
    <submittedName>
        <fullName evidence="3">Glucose 1-dehydrogenase</fullName>
        <ecNumber evidence="3">1.1.1.47</ecNumber>
    </submittedName>
</protein>
<evidence type="ECO:0000256" key="1">
    <source>
        <dbReference type="ARBA" id="ARBA00006484"/>
    </source>
</evidence>
<sequence length="258" mass="27065">MGRVEGKVCIVTGAASGMGRADAIRLAKEGAKVVITDLNERDGQAVADEIGANAVFVKHDVSSEADWQRVIATAVDTFGRLDVLVNNAGMMVLGSVVDCSLEDYQKVMRVNSDGVFLGCKYAIPAMEACGNGGSIINMSSVAALHGMSFVAAYSASKGAVASLTKSVALFCRERRNGIRCNSIHPDGVKTPMVYKVATGQETATREEIESLSTEASPMCEPEDIAALVLYLASDESSFVNAAEMLIDNAATATPPVSM</sequence>
<dbReference type="PANTHER" id="PTHR43180:SF66">
    <property type="entry name" value="SHORT-CHAIN DEHYDROGENASE_REDUCTASE FAMILY PROTEIN"/>
    <property type="match status" value="1"/>
</dbReference>
<comment type="similarity">
    <text evidence="1">Belongs to the short-chain dehydrogenases/reductases (SDR) family.</text>
</comment>
<dbReference type="GO" id="GO:0047936">
    <property type="term" value="F:glucose 1-dehydrogenase [NAD(P)+] activity"/>
    <property type="evidence" value="ECO:0007669"/>
    <property type="project" value="UniProtKB-EC"/>
</dbReference>
<dbReference type="NCBIfam" id="NF005559">
    <property type="entry name" value="PRK07231.1"/>
    <property type="match status" value="1"/>
</dbReference>
<dbReference type="Pfam" id="PF13561">
    <property type="entry name" value="adh_short_C2"/>
    <property type="match status" value="1"/>
</dbReference>
<evidence type="ECO:0000313" key="4">
    <source>
        <dbReference type="Proteomes" id="UP000596063"/>
    </source>
</evidence>
<dbReference type="KEGG" id="snan:I6N98_05660"/>
<keyword evidence="4" id="KW-1185">Reference proteome</keyword>
<dbReference type="InterPro" id="IPR020904">
    <property type="entry name" value="Sc_DH/Rdtase_CS"/>
</dbReference>
<name>A0A7T4USD4_9GAMM</name>
<dbReference type="AlphaFoldDB" id="A0A7T4USD4"/>
<dbReference type="SUPFAM" id="SSF51735">
    <property type="entry name" value="NAD(P)-binding Rossmann-fold domains"/>
    <property type="match status" value="1"/>
</dbReference>
<dbReference type="Gene3D" id="3.40.50.720">
    <property type="entry name" value="NAD(P)-binding Rossmann-like Domain"/>
    <property type="match status" value="1"/>
</dbReference>
<accession>A0A7T4USD4</accession>
<dbReference type="InterPro" id="IPR036291">
    <property type="entry name" value="NAD(P)-bd_dom_sf"/>
</dbReference>
<dbReference type="EMBL" id="CP066167">
    <property type="protein sequence ID" value="QQD19340.1"/>
    <property type="molecule type" value="Genomic_DNA"/>
</dbReference>
<gene>
    <name evidence="3" type="ORF">I6N98_05660</name>
</gene>
<dbReference type="EC" id="1.1.1.47" evidence="3"/>
<dbReference type="PROSITE" id="PS00061">
    <property type="entry name" value="ADH_SHORT"/>
    <property type="match status" value="1"/>
</dbReference>
<dbReference type="PRINTS" id="PR00080">
    <property type="entry name" value="SDRFAMILY"/>
</dbReference>
<dbReference type="PANTHER" id="PTHR43180">
    <property type="entry name" value="3-OXOACYL-(ACYL-CARRIER-PROTEIN) REDUCTASE (AFU_ORTHOLOGUE AFUA_6G11210)"/>
    <property type="match status" value="1"/>
</dbReference>
<evidence type="ECO:0000313" key="3">
    <source>
        <dbReference type="EMBL" id="QQD19340.1"/>
    </source>
</evidence>
<dbReference type="InterPro" id="IPR002347">
    <property type="entry name" value="SDR_fam"/>
</dbReference>
<keyword evidence="2 3" id="KW-0560">Oxidoreductase</keyword>